<evidence type="ECO:0000313" key="3">
    <source>
        <dbReference type="Proteomes" id="UP001208690"/>
    </source>
</evidence>
<keyword evidence="3" id="KW-1185">Reference proteome</keyword>
<feature type="compositionally biased region" description="Basic and acidic residues" evidence="1">
    <location>
        <begin position="44"/>
        <end position="53"/>
    </location>
</feature>
<gene>
    <name evidence="2" type="ORF">MUB52_16830</name>
</gene>
<dbReference type="PIRSF" id="PIRSF036704">
    <property type="entry name" value="UCP036704"/>
    <property type="match status" value="1"/>
</dbReference>
<dbReference type="InterPro" id="IPR019546">
    <property type="entry name" value="TAT_signal_bac_arc"/>
</dbReference>
<dbReference type="InterPro" id="IPR014177">
    <property type="entry name" value="Formate_DH_TAT-contain"/>
</dbReference>
<proteinExistence type="predicted"/>
<protein>
    <submittedName>
        <fullName evidence="2">Twin-arginine translocation signal domain-containing protein</fullName>
    </submittedName>
</protein>
<dbReference type="RefSeq" id="WP_263845415.1">
    <property type="nucleotide sequence ID" value="NZ_JALIEB010000012.1"/>
</dbReference>
<sequence length="63" mass="6608">MTKEAQGETNRRDFLKLAGTAAPAAAVAVAAGGRTAEAAEVDPNSDKMQDTAHTRAYLESARF</sequence>
<accession>A0ABT3BIQ0</accession>
<reference evidence="2 3" key="1">
    <citation type="submission" date="2022-04" db="EMBL/GenBank/DDBJ databases">
        <title>Roseobacter sp. WL0113 is a bacterium isolated from neritic sediment.</title>
        <authorList>
            <person name="Wang L."/>
            <person name="He W."/>
            <person name="Zhang D.-F."/>
        </authorList>
    </citation>
    <scope>NUCLEOTIDE SEQUENCE [LARGE SCALE GENOMIC DNA]</scope>
    <source>
        <strain evidence="2 3">WL0113</strain>
    </source>
</reference>
<dbReference type="EMBL" id="JALIEB010000012">
    <property type="protein sequence ID" value="MCV3273098.1"/>
    <property type="molecule type" value="Genomic_DNA"/>
</dbReference>
<feature type="region of interest" description="Disordered" evidence="1">
    <location>
        <begin position="35"/>
        <end position="63"/>
    </location>
</feature>
<dbReference type="InterPro" id="IPR006311">
    <property type="entry name" value="TAT_signal"/>
</dbReference>
<evidence type="ECO:0000256" key="1">
    <source>
        <dbReference type="SAM" id="MobiDB-lite"/>
    </source>
</evidence>
<dbReference type="PROSITE" id="PS51318">
    <property type="entry name" value="TAT"/>
    <property type="match status" value="1"/>
</dbReference>
<organism evidence="2 3">
    <name type="scientific">Roseobacter sinensis</name>
    <dbReference type="NCBI Taxonomy" id="2931391"/>
    <lineage>
        <taxon>Bacteria</taxon>
        <taxon>Pseudomonadati</taxon>
        <taxon>Pseudomonadota</taxon>
        <taxon>Alphaproteobacteria</taxon>
        <taxon>Rhodobacterales</taxon>
        <taxon>Roseobacteraceae</taxon>
        <taxon>Roseobacter</taxon>
    </lineage>
</organism>
<dbReference type="NCBIfam" id="TIGR01409">
    <property type="entry name" value="TAT_signal_seq"/>
    <property type="match status" value="1"/>
</dbReference>
<name>A0ABT3BIQ0_9RHOB</name>
<dbReference type="Proteomes" id="UP001208690">
    <property type="component" value="Unassembled WGS sequence"/>
</dbReference>
<comment type="caution">
    <text evidence="2">The sequence shown here is derived from an EMBL/GenBank/DDBJ whole genome shotgun (WGS) entry which is preliminary data.</text>
</comment>
<evidence type="ECO:0000313" key="2">
    <source>
        <dbReference type="EMBL" id="MCV3273098.1"/>
    </source>
</evidence>